<evidence type="ECO:0000256" key="4">
    <source>
        <dbReference type="ARBA" id="ARBA00023125"/>
    </source>
</evidence>
<dbReference type="InterPro" id="IPR013324">
    <property type="entry name" value="RNA_pol_sigma_r3/r4-like"/>
</dbReference>
<dbReference type="CDD" id="cd06171">
    <property type="entry name" value="Sigma70_r4"/>
    <property type="match status" value="1"/>
</dbReference>
<evidence type="ECO:0000259" key="7">
    <source>
        <dbReference type="Pfam" id="PF08281"/>
    </source>
</evidence>
<dbReference type="NCBIfam" id="TIGR02937">
    <property type="entry name" value="sigma70-ECF"/>
    <property type="match status" value="1"/>
</dbReference>
<dbReference type="InterPro" id="IPR039425">
    <property type="entry name" value="RNA_pol_sigma-70-like"/>
</dbReference>
<evidence type="ECO:0000259" key="6">
    <source>
        <dbReference type="Pfam" id="PF04542"/>
    </source>
</evidence>
<dbReference type="EMBL" id="BAAARN010000001">
    <property type="protein sequence ID" value="GAA2733441.1"/>
    <property type="molecule type" value="Genomic_DNA"/>
</dbReference>
<gene>
    <name evidence="8" type="ORF">GCM10009867_11420</name>
</gene>
<dbReference type="InterPro" id="IPR013325">
    <property type="entry name" value="RNA_pol_sigma_r2"/>
</dbReference>
<dbReference type="SUPFAM" id="SSF88946">
    <property type="entry name" value="Sigma2 domain of RNA polymerase sigma factors"/>
    <property type="match status" value="1"/>
</dbReference>
<keyword evidence="9" id="KW-1185">Reference proteome</keyword>
<dbReference type="Pfam" id="PF04542">
    <property type="entry name" value="Sigma70_r2"/>
    <property type="match status" value="1"/>
</dbReference>
<feature type="domain" description="RNA polymerase sigma-70 region 2" evidence="6">
    <location>
        <begin position="43"/>
        <end position="107"/>
    </location>
</feature>
<dbReference type="PANTHER" id="PTHR43133">
    <property type="entry name" value="RNA POLYMERASE ECF-TYPE SIGMA FACTO"/>
    <property type="match status" value="1"/>
</dbReference>
<reference evidence="8 9" key="1">
    <citation type="journal article" date="2019" name="Int. J. Syst. Evol. Microbiol.">
        <title>The Global Catalogue of Microorganisms (GCM) 10K type strain sequencing project: providing services to taxonomists for standard genome sequencing and annotation.</title>
        <authorList>
            <consortium name="The Broad Institute Genomics Platform"/>
            <consortium name="The Broad Institute Genome Sequencing Center for Infectious Disease"/>
            <person name="Wu L."/>
            <person name="Ma J."/>
        </authorList>
    </citation>
    <scope>NUCLEOTIDE SEQUENCE [LARGE SCALE GENOMIC DNA]</scope>
    <source>
        <strain evidence="8 9">JCM 16378</strain>
    </source>
</reference>
<dbReference type="InterPro" id="IPR014284">
    <property type="entry name" value="RNA_pol_sigma-70_dom"/>
</dbReference>
<dbReference type="Gene3D" id="1.10.1740.10">
    <property type="match status" value="1"/>
</dbReference>
<dbReference type="Gene3D" id="1.10.10.10">
    <property type="entry name" value="Winged helix-like DNA-binding domain superfamily/Winged helix DNA-binding domain"/>
    <property type="match status" value="1"/>
</dbReference>
<comment type="similarity">
    <text evidence="1">Belongs to the sigma-70 factor family. ECF subfamily.</text>
</comment>
<organism evidence="8 9">
    <name type="scientific">Pedococcus aerophilus</name>
    <dbReference type="NCBI Taxonomy" id="436356"/>
    <lineage>
        <taxon>Bacteria</taxon>
        <taxon>Bacillati</taxon>
        <taxon>Actinomycetota</taxon>
        <taxon>Actinomycetes</taxon>
        <taxon>Micrococcales</taxon>
        <taxon>Intrasporangiaceae</taxon>
        <taxon>Pedococcus</taxon>
    </lineage>
</organism>
<sequence length="196" mass="21687">MSPNGSAHSSVEVMESMGVLARSTAGVVGTAPALEADALVVTLFTAESARLVSLARFFVDDRTAAEDLVQEAFIRLARSSHRIRDPERAAAYLRSIVINLARDHNRRGLVSLRHRPPAVPDEPSAEEMATALEGRREVVEAIRALPRRQRDCVVLRYYLELGIDQVAETLDLSPNSVKTHLRRGLRTLGARLEEQR</sequence>
<evidence type="ECO:0000256" key="5">
    <source>
        <dbReference type="ARBA" id="ARBA00023163"/>
    </source>
</evidence>
<protein>
    <submittedName>
        <fullName evidence="8">SigE family RNA polymerase sigma factor</fullName>
    </submittedName>
</protein>
<evidence type="ECO:0000313" key="8">
    <source>
        <dbReference type="EMBL" id="GAA2733441.1"/>
    </source>
</evidence>
<proteinExistence type="inferred from homology"/>
<keyword evidence="5" id="KW-0804">Transcription</keyword>
<dbReference type="InterPro" id="IPR036388">
    <property type="entry name" value="WH-like_DNA-bd_sf"/>
</dbReference>
<evidence type="ECO:0000256" key="3">
    <source>
        <dbReference type="ARBA" id="ARBA00023082"/>
    </source>
</evidence>
<feature type="domain" description="RNA polymerase sigma factor 70 region 4 type 2" evidence="7">
    <location>
        <begin position="136"/>
        <end position="188"/>
    </location>
</feature>
<evidence type="ECO:0000313" key="9">
    <source>
        <dbReference type="Proteomes" id="UP001501326"/>
    </source>
</evidence>
<name>A0ABN3UJJ1_9MICO</name>
<dbReference type="PANTHER" id="PTHR43133:SF50">
    <property type="entry name" value="ECF RNA POLYMERASE SIGMA FACTOR SIGM"/>
    <property type="match status" value="1"/>
</dbReference>
<evidence type="ECO:0000256" key="1">
    <source>
        <dbReference type="ARBA" id="ARBA00010641"/>
    </source>
</evidence>
<keyword evidence="2" id="KW-0805">Transcription regulation</keyword>
<dbReference type="InterPro" id="IPR007627">
    <property type="entry name" value="RNA_pol_sigma70_r2"/>
</dbReference>
<keyword evidence="3" id="KW-0731">Sigma factor</keyword>
<keyword evidence="4" id="KW-0238">DNA-binding</keyword>
<evidence type="ECO:0000256" key="2">
    <source>
        <dbReference type="ARBA" id="ARBA00023015"/>
    </source>
</evidence>
<dbReference type="Pfam" id="PF08281">
    <property type="entry name" value="Sigma70_r4_2"/>
    <property type="match status" value="1"/>
</dbReference>
<dbReference type="Proteomes" id="UP001501326">
    <property type="component" value="Unassembled WGS sequence"/>
</dbReference>
<comment type="caution">
    <text evidence="8">The sequence shown here is derived from an EMBL/GenBank/DDBJ whole genome shotgun (WGS) entry which is preliminary data.</text>
</comment>
<accession>A0ABN3UJJ1</accession>
<dbReference type="InterPro" id="IPR013249">
    <property type="entry name" value="RNA_pol_sigma70_r4_t2"/>
</dbReference>
<dbReference type="SUPFAM" id="SSF88659">
    <property type="entry name" value="Sigma3 and sigma4 domains of RNA polymerase sigma factors"/>
    <property type="match status" value="1"/>
</dbReference>